<accession>A0ABT9L6S3</accession>
<organism evidence="1 2">
    <name type="scientific">Streptomyces demainii</name>
    <dbReference type="NCBI Taxonomy" id="588122"/>
    <lineage>
        <taxon>Bacteria</taxon>
        <taxon>Bacillati</taxon>
        <taxon>Actinomycetota</taxon>
        <taxon>Actinomycetes</taxon>
        <taxon>Kitasatosporales</taxon>
        <taxon>Streptomycetaceae</taxon>
        <taxon>Streptomyces</taxon>
    </lineage>
</organism>
<dbReference type="Proteomes" id="UP001234880">
    <property type="component" value="Unassembled WGS sequence"/>
</dbReference>
<protein>
    <submittedName>
        <fullName evidence="1">Uncharacterized protein</fullName>
    </submittedName>
</protein>
<keyword evidence="2" id="KW-1185">Reference proteome</keyword>
<comment type="caution">
    <text evidence="1">The sequence shown here is derived from an EMBL/GenBank/DDBJ whole genome shotgun (WGS) entry which is preliminary data.</text>
</comment>
<reference evidence="1 2" key="1">
    <citation type="submission" date="2023-07" db="EMBL/GenBank/DDBJ databases">
        <title>Sequencing the genomes of 1000 actinobacteria strains.</title>
        <authorList>
            <person name="Klenk H.-P."/>
        </authorList>
    </citation>
    <scope>NUCLEOTIDE SEQUENCE [LARGE SCALE GENOMIC DNA]</scope>
    <source>
        <strain evidence="1 2">DSM 41600</strain>
    </source>
</reference>
<evidence type="ECO:0000313" key="1">
    <source>
        <dbReference type="EMBL" id="MDP9616412.1"/>
    </source>
</evidence>
<proteinExistence type="predicted"/>
<evidence type="ECO:0000313" key="2">
    <source>
        <dbReference type="Proteomes" id="UP001234880"/>
    </source>
</evidence>
<gene>
    <name evidence="1" type="ORF">JOF35_008770</name>
</gene>
<dbReference type="RefSeq" id="WP_307112387.1">
    <property type="nucleotide sequence ID" value="NZ_JAURUE010000003.1"/>
</dbReference>
<name>A0ABT9L6S3_9ACTN</name>
<dbReference type="EMBL" id="JAURUE010000003">
    <property type="protein sequence ID" value="MDP9616412.1"/>
    <property type="molecule type" value="Genomic_DNA"/>
</dbReference>
<sequence>MRAVVERVAAAEDAAGNPAAAEAVVADALAPEQEMRELIAAETAGRLPGHEAPVLLHEFVRTAYPASCGAPAHPKSR</sequence>